<evidence type="ECO:0000313" key="2">
    <source>
        <dbReference type="Proteomes" id="UP000219546"/>
    </source>
</evidence>
<dbReference type="Proteomes" id="UP000219546">
    <property type="component" value="Unassembled WGS sequence"/>
</dbReference>
<keyword evidence="2" id="KW-1185">Reference proteome</keyword>
<proteinExistence type="predicted"/>
<name>A0A285CLU5_9BACI</name>
<dbReference type="EMBL" id="OAOP01000002">
    <property type="protein sequence ID" value="SNX68521.1"/>
    <property type="molecule type" value="Genomic_DNA"/>
</dbReference>
<dbReference type="OrthoDB" id="2187943at2"/>
<protein>
    <submittedName>
        <fullName evidence="1">Uncharacterized protein</fullName>
    </submittedName>
</protein>
<gene>
    <name evidence="1" type="ORF">SAMN05877753_102573</name>
</gene>
<dbReference type="AlphaFoldDB" id="A0A285CLU5"/>
<accession>A0A285CLU5</accession>
<sequence>MKEGLSYLFLLLTLSCLLFWTLANHFGTNTYVLDYLLAMIVTHLILEKNPWLAELLYKKHKKNEVSLDDRLTDEGYDEFDHSKVTSIRKKNKGDKRFNEFVQNVQVGEKFDIHYNKNRYLIRQTKNGYILTREMDGYTQVFKTVDDLFRKGKIDNKYVKDIIDQVN</sequence>
<reference evidence="1 2" key="1">
    <citation type="submission" date="2017-08" db="EMBL/GenBank/DDBJ databases">
        <authorList>
            <person name="de Groot N.N."/>
        </authorList>
    </citation>
    <scope>NUCLEOTIDE SEQUENCE [LARGE SCALE GENOMIC DNA]</scope>
    <source>
        <strain evidence="1 2">JC228</strain>
    </source>
</reference>
<evidence type="ECO:0000313" key="1">
    <source>
        <dbReference type="EMBL" id="SNX68521.1"/>
    </source>
</evidence>
<dbReference type="RefSeq" id="WP_097157743.1">
    <property type="nucleotide sequence ID" value="NZ_JBEPMQ010000001.1"/>
</dbReference>
<organism evidence="1 2">
    <name type="scientific">Bacillus oleivorans</name>
    <dbReference type="NCBI Taxonomy" id="1448271"/>
    <lineage>
        <taxon>Bacteria</taxon>
        <taxon>Bacillati</taxon>
        <taxon>Bacillota</taxon>
        <taxon>Bacilli</taxon>
        <taxon>Bacillales</taxon>
        <taxon>Bacillaceae</taxon>
        <taxon>Bacillus</taxon>
    </lineage>
</organism>
<dbReference type="PROSITE" id="PS51257">
    <property type="entry name" value="PROKAR_LIPOPROTEIN"/>
    <property type="match status" value="1"/>
</dbReference>